<evidence type="ECO:0000313" key="2">
    <source>
        <dbReference type="Proteomes" id="UP001732700"/>
    </source>
</evidence>
<keyword evidence="2" id="KW-1185">Reference proteome</keyword>
<dbReference type="EnsemblPlants" id="AVESA.00010b.r2.3AG0409180.1">
    <property type="protein sequence ID" value="AVESA.00010b.r2.3AG0409180.1.CDS"/>
    <property type="gene ID" value="AVESA.00010b.r2.3AG0409180"/>
</dbReference>
<sequence>MATPRTLHRWAAMQALTIPPLLVVLVQGGNHWGNDACPTFSCGPLANVSFPFRRAGDPSGCGVKSCELDCNNTKATVRIADATYYVMSINYTASTFRVIDANLDLHSSCPHLPRWNQRPREYWDTTGEEYWLWLDEDIGANLDPVMYNMASFLECSRDVKNKGMYMPVACMSTSDSFVYVLTGPGAFRVENLEPCCGYLAMTPLGGPENPLDTVATRLGNMSYMDVVKSMRSGFSVRYPLSWRFRDCLLRLLRTFREEPLQRAFIILNPGQYIIQCGIEAAPSQYIRIFLVVALYATNYFSFIGPGRFVWGSLVVWTFLAYKYWRTRITIDAVEKFLYMQQMLTPTRYAYTDITAVTSHFRDKLGQGGYGSVFKGVLLNDFHVAVKMLESKSNCNGEDFISEVSTIGRIHHVNVVRLVGFCSEEMRRALVYEYMPRGSLDKYIFSAEKNFSWDKLTEIALGIARGIDYLHQGCEMQIIHFDIKPHNILLDSNFIPKVADFGLAKLYPRDNSFVPSSALRGTIGYIAPEMISRSFGVISSKSDVYSFGMLLLEMAGGRRNADPNAANSSQSYYPSWVYDRLTEQQVGEICPVDDMHELEKKLCIIGLWCIQMRSQDRPTMSEVIEMLEGGAASLQMPSRPFFCDEGQTHVEDSYHLASELTTISEDDE</sequence>
<organism evidence="1 2">
    <name type="scientific">Avena sativa</name>
    <name type="common">Oat</name>
    <dbReference type="NCBI Taxonomy" id="4498"/>
    <lineage>
        <taxon>Eukaryota</taxon>
        <taxon>Viridiplantae</taxon>
        <taxon>Streptophyta</taxon>
        <taxon>Embryophyta</taxon>
        <taxon>Tracheophyta</taxon>
        <taxon>Spermatophyta</taxon>
        <taxon>Magnoliopsida</taxon>
        <taxon>Liliopsida</taxon>
        <taxon>Poales</taxon>
        <taxon>Poaceae</taxon>
        <taxon>BOP clade</taxon>
        <taxon>Pooideae</taxon>
        <taxon>Poodae</taxon>
        <taxon>Poeae</taxon>
        <taxon>Poeae Chloroplast Group 1 (Aveneae type)</taxon>
        <taxon>Aveninae</taxon>
        <taxon>Avena</taxon>
    </lineage>
</organism>
<dbReference type="Proteomes" id="UP001732700">
    <property type="component" value="Chromosome 3A"/>
</dbReference>
<evidence type="ECO:0000313" key="1">
    <source>
        <dbReference type="EnsemblPlants" id="AVESA.00010b.r2.3AG0409180.1.CDS"/>
    </source>
</evidence>
<proteinExistence type="predicted"/>
<protein>
    <submittedName>
        <fullName evidence="1">Uncharacterized protein</fullName>
    </submittedName>
</protein>
<reference evidence="1" key="2">
    <citation type="submission" date="2025-09" db="UniProtKB">
        <authorList>
            <consortium name="EnsemblPlants"/>
        </authorList>
    </citation>
    <scope>IDENTIFICATION</scope>
</reference>
<reference evidence="1" key="1">
    <citation type="submission" date="2021-05" db="EMBL/GenBank/DDBJ databases">
        <authorList>
            <person name="Scholz U."/>
            <person name="Mascher M."/>
            <person name="Fiebig A."/>
        </authorList>
    </citation>
    <scope>NUCLEOTIDE SEQUENCE [LARGE SCALE GENOMIC DNA]</scope>
</reference>
<accession>A0ACD5VCQ0</accession>
<name>A0ACD5VCQ0_AVESA</name>